<proteinExistence type="predicted"/>
<evidence type="ECO:0000313" key="2">
    <source>
        <dbReference type="EMBL" id="TLS66794.1"/>
    </source>
</evidence>
<dbReference type="PANTHER" id="PTHR37166:SF1">
    <property type="entry name" value="PROTEIN FLAG"/>
    <property type="match status" value="1"/>
</dbReference>
<dbReference type="PANTHER" id="PTHR37166">
    <property type="entry name" value="PROTEIN FLAG"/>
    <property type="match status" value="1"/>
</dbReference>
<name>A0A5R9GUC8_9PROT</name>
<keyword evidence="3" id="KW-1185">Reference proteome</keyword>
<dbReference type="EMBL" id="VBRY01000008">
    <property type="protein sequence ID" value="TLS66794.1"/>
    <property type="molecule type" value="Genomic_DNA"/>
</dbReference>
<reference evidence="2 3" key="1">
    <citation type="journal article" date="2019" name="Appl. Environ. Microbiol.">
        <title>Environmental Evidence and Genomic Insight of Iron-oxidizing Bacteria Preference Towards More Corrosion Resistant Stainless Steel at Higher Salinities.</title>
        <authorList>
            <person name="Garrison C.E."/>
            <person name="Price K.A."/>
            <person name="Field E.K."/>
        </authorList>
    </citation>
    <scope>NUCLEOTIDE SEQUENCE [LARGE SCALE GENOMIC DNA]</scope>
    <source>
        <strain evidence="2 3">P3</strain>
    </source>
</reference>
<accession>A0A5R9GUC8</accession>
<organism evidence="2 3">
    <name type="scientific">Mariprofundus erugo</name>
    <dbReference type="NCBI Taxonomy" id="2528639"/>
    <lineage>
        <taxon>Bacteria</taxon>
        <taxon>Pseudomonadati</taxon>
        <taxon>Pseudomonadota</taxon>
        <taxon>Candidatius Mariprofundia</taxon>
        <taxon>Mariprofundales</taxon>
        <taxon>Mariprofundaceae</taxon>
        <taxon>Mariprofundus</taxon>
    </lineage>
</organism>
<dbReference type="AlphaFoldDB" id="A0A5R9GUC8"/>
<feature type="region of interest" description="Disordered" evidence="1">
    <location>
        <begin position="1"/>
        <end position="47"/>
    </location>
</feature>
<dbReference type="OrthoDB" id="5298238at2"/>
<keyword evidence="2" id="KW-0966">Cell projection</keyword>
<gene>
    <name evidence="2" type="ORF">FEF65_09625</name>
</gene>
<comment type="caution">
    <text evidence="2">The sequence shown here is derived from an EMBL/GenBank/DDBJ whole genome shotgun (WGS) entry which is preliminary data.</text>
</comment>
<dbReference type="InterPro" id="IPR005186">
    <property type="entry name" value="FlaG"/>
</dbReference>
<sequence length="106" mass="11753">MGAAVVRSGNQQQATPPVSAEQSVQRNPERNISEQDVQRAVQQANSALPGSNESIAFGYEEKLGQLFVQVTDKNSGEVIREIPSKEFLQHRVFMREMIGLLLDKQA</sequence>
<feature type="compositionally biased region" description="Basic and acidic residues" evidence="1">
    <location>
        <begin position="27"/>
        <end position="37"/>
    </location>
</feature>
<dbReference type="InterPro" id="IPR035924">
    <property type="entry name" value="FlaG-like_sf"/>
</dbReference>
<dbReference type="Gene3D" id="3.30.160.170">
    <property type="entry name" value="FlaG-like"/>
    <property type="match status" value="1"/>
</dbReference>
<feature type="compositionally biased region" description="Polar residues" evidence="1">
    <location>
        <begin position="8"/>
        <end position="26"/>
    </location>
</feature>
<protein>
    <submittedName>
        <fullName evidence="2">Flagellar protein FlaG</fullName>
    </submittedName>
</protein>
<evidence type="ECO:0000313" key="3">
    <source>
        <dbReference type="Proteomes" id="UP000306585"/>
    </source>
</evidence>
<keyword evidence="2" id="KW-0282">Flagellum</keyword>
<dbReference type="Pfam" id="PF03646">
    <property type="entry name" value="FlaG"/>
    <property type="match status" value="1"/>
</dbReference>
<dbReference type="Proteomes" id="UP000306585">
    <property type="component" value="Unassembled WGS sequence"/>
</dbReference>
<evidence type="ECO:0000256" key="1">
    <source>
        <dbReference type="SAM" id="MobiDB-lite"/>
    </source>
</evidence>
<keyword evidence="2" id="KW-0969">Cilium</keyword>
<dbReference type="SUPFAM" id="SSF160214">
    <property type="entry name" value="FlaG-like"/>
    <property type="match status" value="1"/>
</dbReference>